<feature type="compositionally biased region" description="Polar residues" evidence="1">
    <location>
        <begin position="203"/>
        <end position="217"/>
    </location>
</feature>
<dbReference type="Proteomes" id="UP001302321">
    <property type="component" value="Unassembled WGS sequence"/>
</dbReference>
<evidence type="ECO:0000313" key="2">
    <source>
        <dbReference type="EMBL" id="KAK4180810.1"/>
    </source>
</evidence>
<keyword evidence="3" id="KW-1185">Reference proteome</keyword>
<protein>
    <submittedName>
        <fullName evidence="2">Uncharacterized protein</fullName>
    </submittedName>
</protein>
<feature type="compositionally biased region" description="Basic and acidic residues" evidence="1">
    <location>
        <begin position="148"/>
        <end position="161"/>
    </location>
</feature>
<feature type="compositionally biased region" description="Basic and acidic residues" evidence="1">
    <location>
        <begin position="190"/>
        <end position="199"/>
    </location>
</feature>
<feature type="compositionally biased region" description="Low complexity" evidence="1">
    <location>
        <begin position="136"/>
        <end position="147"/>
    </location>
</feature>
<organism evidence="2 3">
    <name type="scientific">Triangularia setosa</name>
    <dbReference type="NCBI Taxonomy" id="2587417"/>
    <lineage>
        <taxon>Eukaryota</taxon>
        <taxon>Fungi</taxon>
        <taxon>Dikarya</taxon>
        <taxon>Ascomycota</taxon>
        <taxon>Pezizomycotina</taxon>
        <taxon>Sordariomycetes</taxon>
        <taxon>Sordariomycetidae</taxon>
        <taxon>Sordariales</taxon>
        <taxon>Podosporaceae</taxon>
        <taxon>Triangularia</taxon>
    </lineage>
</organism>
<gene>
    <name evidence="2" type="ORF">QBC36DRAFT_374817</name>
</gene>
<comment type="caution">
    <text evidence="2">The sequence shown here is derived from an EMBL/GenBank/DDBJ whole genome shotgun (WGS) entry which is preliminary data.</text>
</comment>
<name>A0AAN6WFA5_9PEZI</name>
<feature type="compositionally biased region" description="Acidic residues" evidence="1">
    <location>
        <begin position="71"/>
        <end position="90"/>
    </location>
</feature>
<accession>A0AAN6WFA5</accession>
<feature type="compositionally biased region" description="Acidic residues" evidence="1">
    <location>
        <begin position="119"/>
        <end position="131"/>
    </location>
</feature>
<evidence type="ECO:0000256" key="1">
    <source>
        <dbReference type="SAM" id="MobiDB-lite"/>
    </source>
</evidence>
<feature type="compositionally biased region" description="Low complexity" evidence="1">
    <location>
        <begin position="164"/>
        <end position="186"/>
    </location>
</feature>
<dbReference type="EMBL" id="MU866094">
    <property type="protein sequence ID" value="KAK4180810.1"/>
    <property type="molecule type" value="Genomic_DNA"/>
</dbReference>
<evidence type="ECO:0000313" key="3">
    <source>
        <dbReference type="Proteomes" id="UP001302321"/>
    </source>
</evidence>
<sequence length="274" mass="29741">MEVQNSSRPNRRFSMSDVDWTQRPAPRIKYIDIVRGVARGAARIVQNITVKVLAPARPNRSMEATPSDYDGGAEMEDAGSEPDLEPEDCIALDSANKLINMRHDRPGSLPATSPVPEMMDNDSDVTEDDDSIPNHPALLPSAPPTASADKRPDHDVAERGHQAPGDTNSSSNSPSPPSATSGSPPAQTKEPTEKYKKELQAASRINQEGQLLTGDKQCTQCQAFDKSEKPRGARRAEVECRIKKENSACARCKAGRVGCSFVEKKTPEQPPAEE</sequence>
<reference evidence="2" key="1">
    <citation type="journal article" date="2023" name="Mol. Phylogenet. Evol.">
        <title>Genome-scale phylogeny and comparative genomics of the fungal order Sordariales.</title>
        <authorList>
            <person name="Hensen N."/>
            <person name="Bonometti L."/>
            <person name="Westerberg I."/>
            <person name="Brannstrom I.O."/>
            <person name="Guillou S."/>
            <person name="Cros-Aarteil S."/>
            <person name="Calhoun S."/>
            <person name="Haridas S."/>
            <person name="Kuo A."/>
            <person name="Mondo S."/>
            <person name="Pangilinan J."/>
            <person name="Riley R."/>
            <person name="LaButti K."/>
            <person name="Andreopoulos B."/>
            <person name="Lipzen A."/>
            <person name="Chen C."/>
            <person name="Yan M."/>
            <person name="Daum C."/>
            <person name="Ng V."/>
            <person name="Clum A."/>
            <person name="Steindorff A."/>
            <person name="Ohm R.A."/>
            <person name="Martin F."/>
            <person name="Silar P."/>
            <person name="Natvig D.O."/>
            <person name="Lalanne C."/>
            <person name="Gautier V."/>
            <person name="Ament-Velasquez S.L."/>
            <person name="Kruys A."/>
            <person name="Hutchinson M.I."/>
            <person name="Powell A.J."/>
            <person name="Barry K."/>
            <person name="Miller A.N."/>
            <person name="Grigoriev I.V."/>
            <person name="Debuchy R."/>
            <person name="Gladieux P."/>
            <person name="Hiltunen Thoren M."/>
            <person name="Johannesson H."/>
        </authorList>
    </citation>
    <scope>NUCLEOTIDE SEQUENCE</scope>
    <source>
        <strain evidence="2">CBS 892.96</strain>
    </source>
</reference>
<feature type="region of interest" description="Disordered" evidence="1">
    <location>
        <begin position="58"/>
        <end position="217"/>
    </location>
</feature>
<reference evidence="2" key="2">
    <citation type="submission" date="2023-05" db="EMBL/GenBank/DDBJ databases">
        <authorList>
            <consortium name="Lawrence Berkeley National Laboratory"/>
            <person name="Steindorff A."/>
            <person name="Hensen N."/>
            <person name="Bonometti L."/>
            <person name="Westerberg I."/>
            <person name="Brannstrom I.O."/>
            <person name="Guillou S."/>
            <person name="Cros-Aarteil S."/>
            <person name="Calhoun S."/>
            <person name="Haridas S."/>
            <person name="Kuo A."/>
            <person name="Mondo S."/>
            <person name="Pangilinan J."/>
            <person name="Riley R."/>
            <person name="Labutti K."/>
            <person name="Andreopoulos B."/>
            <person name="Lipzen A."/>
            <person name="Chen C."/>
            <person name="Yanf M."/>
            <person name="Daum C."/>
            <person name="Ng V."/>
            <person name="Clum A."/>
            <person name="Ohm R."/>
            <person name="Martin F."/>
            <person name="Silar P."/>
            <person name="Natvig D."/>
            <person name="Lalanne C."/>
            <person name="Gautier V."/>
            <person name="Ament-Velasquez S.L."/>
            <person name="Kruys A."/>
            <person name="Hutchinson M.I."/>
            <person name="Powell A.J."/>
            <person name="Barry K."/>
            <person name="Miller A.N."/>
            <person name="Grigoriev I.V."/>
            <person name="Debuchy R."/>
            <person name="Gladieux P."/>
            <person name="Thoren M.H."/>
            <person name="Johannesson H."/>
        </authorList>
    </citation>
    <scope>NUCLEOTIDE SEQUENCE</scope>
    <source>
        <strain evidence="2">CBS 892.96</strain>
    </source>
</reference>
<proteinExistence type="predicted"/>
<dbReference type="AlphaFoldDB" id="A0AAN6WFA5"/>